<evidence type="ECO:0000256" key="4">
    <source>
        <dbReference type="ARBA" id="ARBA00022827"/>
    </source>
</evidence>
<evidence type="ECO:0000256" key="3">
    <source>
        <dbReference type="ARBA" id="ARBA00022630"/>
    </source>
</evidence>
<dbReference type="InterPro" id="IPR006089">
    <property type="entry name" value="Acyl-CoA_DH_CS"/>
</dbReference>
<keyword evidence="10" id="KW-1185">Reference proteome</keyword>
<dbReference type="Gene3D" id="2.40.110.10">
    <property type="entry name" value="Butyryl-CoA Dehydrogenase, subunit A, domain 2"/>
    <property type="match status" value="1"/>
</dbReference>
<evidence type="ECO:0000256" key="1">
    <source>
        <dbReference type="ARBA" id="ARBA00001974"/>
    </source>
</evidence>
<dbReference type="OrthoDB" id="8876745at2"/>
<dbReference type="Pfam" id="PF02771">
    <property type="entry name" value="Acyl-CoA_dh_N"/>
    <property type="match status" value="1"/>
</dbReference>
<protein>
    <recommendedName>
        <fullName evidence="11">Acyl-CoA dehydrogenase</fullName>
    </recommendedName>
</protein>
<dbReference type="PANTHER" id="PTHR43884:SF12">
    <property type="entry name" value="ISOVALERYL-COA DEHYDROGENASE, MITOCHONDRIAL-RELATED"/>
    <property type="match status" value="1"/>
</dbReference>
<evidence type="ECO:0000313" key="9">
    <source>
        <dbReference type="EMBL" id="OLR91933.1"/>
    </source>
</evidence>
<dbReference type="STRING" id="1193682.BJP25_24200"/>
<dbReference type="PANTHER" id="PTHR43884">
    <property type="entry name" value="ACYL-COA DEHYDROGENASE"/>
    <property type="match status" value="1"/>
</dbReference>
<accession>A0A1Q9LIU0</accession>
<evidence type="ECO:0000259" key="8">
    <source>
        <dbReference type="Pfam" id="PF02771"/>
    </source>
</evidence>
<dbReference type="EMBL" id="MKQR01000018">
    <property type="protein sequence ID" value="OLR91933.1"/>
    <property type="molecule type" value="Genomic_DNA"/>
</dbReference>
<organism evidence="9 10">
    <name type="scientific">Actinokineospora bangkokensis</name>
    <dbReference type="NCBI Taxonomy" id="1193682"/>
    <lineage>
        <taxon>Bacteria</taxon>
        <taxon>Bacillati</taxon>
        <taxon>Actinomycetota</taxon>
        <taxon>Actinomycetes</taxon>
        <taxon>Pseudonocardiales</taxon>
        <taxon>Pseudonocardiaceae</taxon>
        <taxon>Actinokineospora</taxon>
    </lineage>
</organism>
<dbReference type="Gene3D" id="1.20.140.10">
    <property type="entry name" value="Butyryl-CoA Dehydrogenase, subunit A, domain 3"/>
    <property type="match status" value="1"/>
</dbReference>
<dbReference type="InterPro" id="IPR046373">
    <property type="entry name" value="Acyl-CoA_Oxase/DH_mid-dom_sf"/>
</dbReference>
<sequence length="377" mass="39493">MSAGEQEDPVNGWRTAVREFCERELRPHAVEWAEAGRVDRGLWRRAGADGLLCADVPTAYGGGGRGFAAEVAVVEEQARVGDTAWGFTAHEVVAQYVLAGGTEAQRRRWLPGLASGELVGAIAMSEPGAGSDLGALTTRAEPDGDEFVLWGTKAFVTNGGLADLVVAPVMVAGALSLLVVDTRAAEPGRSPVVKIGRRGQDTVDLCLDGLRVPAADLLGGEVGGAAALSMPLMSRERLLIAVAAVAAAEAVLAEAVAWSRRHEVFGRRLIRHQGTRFALAECAASTAAGRALVDDVVRRHVAGGVSPGDAAMVKFWTTERLFDVADRCLQLYGGLGYTAGHPVARAWADARVTRVYGGANEVMREIVAASLAGGAHR</sequence>
<keyword evidence="3 5" id="KW-0285">Flavoprotein</keyword>
<dbReference type="Pfam" id="PF00441">
    <property type="entry name" value="Acyl-CoA_dh_1"/>
    <property type="match status" value="1"/>
</dbReference>
<dbReference type="SUPFAM" id="SSF47203">
    <property type="entry name" value="Acyl-CoA dehydrogenase C-terminal domain-like"/>
    <property type="match status" value="1"/>
</dbReference>
<dbReference type="InterPro" id="IPR009075">
    <property type="entry name" value="AcylCo_DH/oxidase_C"/>
</dbReference>
<reference evidence="9 10" key="1">
    <citation type="submission" date="2016-10" db="EMBL/GenBank/DDBJ databases">
        <title>The Draft Genome Sequence of Actinokineospora bangkokensis 44EHWT reveals the biosynthetic pathway of antifungal compounds Thailandins with unusual extender unit butylmalonyl-CoA.</title>
        <authorList>
            <person name="Greule A."/>
            <person name="Intra B."/>
            <person name="Flemming S."/>
            <person name="Rommel M.G."/>
            <person name="Panbangred W."/>
            <person name="Bechthold A."/>
        </authorList>
    </citation>
    <scope>NUCLEOTIDE SEQUENCE [LARGE SCALE GENOMIC DNA]</scope>
    <source>
        <strain evidence="9 10">44EHW</strain>
    </source>
</reference>
<keyword evidence="4 5" id="KW-0274">FAD</keyword>
<gene>
    <name evidence="9" type="ORF">BJP25_24200</name>
</gene>
<dbReference type="InterPro" id="IPR013786">
    <property type="entry name" value="AcylCoA_DH/ox_N"/>
</dbReference>
<dbReference type="Pfam" id="PF02770">
    <property type="entry name" value="Acyl-CoA_dh_M"/>
    <property type="match status" value="1"/>
</dbReference>
<dbReference type="Gene3D" id="1.10.540.10">
    <property type="entry name" value="Acyl-CoA dehydrogenase/oxidase, N-terminal domain"/>
    <property type="match status" value="1"/>
</dbReference>
<dbReference type="AlphaFoldDB" id="A0A1Q9LIU0"/>
<evidence type="ECO:0000313" key="10">
    <source>
        <dbReference type="Proteomes" id="UP000186040"/>
    </source>
</evidence>
<evidence type="ECO:0008006" key="11">
    <source>
        <dbReference type="Google" id="ProtNLM"/>
    </source>
</evidence>
<name>A0A1Q9LIU0_9PSEU</name>
<dbReference type="RefSeq" id="WP_075976339.1">
    <property type="nucleotide sequence ID" value="NZ_MKQR01000018.1"/>
</dbReference>
<dbReference type="GO" id="GO:0003995">
    <property type="term" value="F:acyl-CoA dehydrogenase activity"/>
    <property type="evidence" value="ECO:0007669"/>
    <property type="project" value="InterPro"/>
</dbReference>
<dbReference type="InterPro" id="IPR009100">
    <property type="entry name" value="AcylCoA_DH/oxidase_NM_dom_sf"/>
</dbReference>
<feature type="domain" description="Acyl-CoA oxidase/dehydrogenase middle" evidence="7">
    <location>
        <begin position="121"/>
        <end position="208"/>
    </location>
</feature>
<dbReference type="PROSITE" id="PS00072">
    <property type="entry name" value="ACYL_COA_DH_1"/>
    <property type="match status" value="1"/>
</dbReference>
<dbReference type="InterPro" id="IPR037069">
    <property type="entry name" value="AcylCoA_DH/ox_N_sf"/>
</dbReference>
<dbReference type="InterPro" id="IPR006091">
    <property type="entry name" value="Acyl-CoA_Oxase/DH_mid-dom"/>
</dbReference>
<evidence type="ECO:0000256" key="5">
    <source>
        <dbReference type="RuleBase" id="RU362125"/>
    </source>
</evidence>
<feature type="domain" description="Acyl-CoA dehydrogenase/oxidase N-terminal" evidence="8">
    <location>
        <begin position="14"/>
        <end position="117"/>
    </location>
</feature>
<comment type="similarity">
    <text evidence="2 5">Belongs to the acyl-CoA dehydrogenase family.</text>
</comment>
<evidence type="ECO:0000259" key="6">
    <source>
        <dbReference type="Pfam" id="PF00441"/>
    </source>
</evidence>
<comment type="caution">
    <text evidence="9">The sequence shown here is derived from an EMBL/GenBank/DDBJ whole genome shotgun (WGS) entry which is preliminary data.</text>
</comment>
<feature type="domain" description="Acyl-CoA dehydrogenase/oxidase C-terminal" evidence="6">
    <location>
        <begin position="230"/>
        <end position="371"/>
    </location>
</feature>
<dbReference type="SUPFAM" id="SSF56645">
    <property type="entry name" value="Acyl-CoA dehydrogenase NM domain-like"/>
    <property type="match status" value="1"/>
</dbReference>
<dbReference type="InterPro" id="IPR036250">
    <property type="entry name" value="AcylCo_DH-like_C"/>
</dbReference>
<dbReference type="Proteomes" id="UP000186040">
    <property type="component" value="Unassembled WGS sequence"/>
</dbReference>
<evidence type="ECO:0000259" key="7">
    <source>
        <dbReference type="Pfam" id="PF02770"/>
    </source>
</evidence>
<dbReference type="GO" id="GO:0050660">
    <property type="term" value="F:flavin adenine dinucleotide binding"/>
    <property type="evidence" value="ECO:0007669"/>
    <property type="project" value="InterPro"/>
</dbReference>
<proteinExistence type="inferred from homology"/>
<evidence type="ECO:0000256" key="2">
    <source>
        <dbReference type="ARBA" id="ARBA00009347"/>
    </source>
</evidence>
<keyword evidence="5" id="KW-0560">Oxidoreductase</keyword>
<comment type="cofactor">
    <cofactor evidence="1 5">
        <name>FAD</name>
        <dbReference type="ChEBI" id="CHEBI:57692"/>
    </cofactor>
</comment>